<name>A0A1L6J5D6_9SPHN</name>
<evidence type="ECO:0000313" key="4">
    <source>
        <dbReference type="Proteomes" id="UP000185161"/>
    </source>
</evidence>
<gene>
    <name evidence="2" type="ORF">BRX40_00825</name>
    <name evidence="3" type="ORF">CA257_16360</name>
</gene>
<dbReference type="InterPro" id="IPR053521">
    <property type="entry name" value="McjB-like"/>
</dbReference>
<dbReference type="NCBIfam" id="NF033537">
    <property type="entry name" value="lasso_biosyn_B2"/>
    <property type="match status" value="1"/>
</dbReference>
<evidence type="ECO:0000313" key="5">
    <source>
        <dbReference type="Proteomes" id="UP000286681"/>
    </source>
</evidence>
<organism evidence="2 4">
    <name type="scientific">Sphingomonas koreensis</name>
    <dbReference type="NCBI Taxonomy" id="93064"/>
    <lineage>
        <taxon>Bacteria</taxon>
        <taxon>Pseudomonadati</taxon>
        <taxon>Pseudomonadota</taxon>
        <taxon>Alphaproteobacteria</taxon>
        <taxon>Sphingomonadales</taxon>
        <taxon>Sphingomonadaceae</taxon>
        <taxon>Sphingomonas</taxon>
    </lineage>
</organism>
<dbReference type="EMBL" id="CP018820">
    <property type="protein sequence ID" value="APR51162.1"/>
    <property type="molecule type" value="Genomic_DNA"/>
</dbReference>
<dbReference type="KEGG" id="skr:BRX40_00825"/>
<protein>
    <submittedName>
        <fullName evidence="3">Lasso peptide biosynthesis B2 protein</fullName>
    </submittedName>
</protein>
<proteinExistence type="predicted"/>
<dbReference type="EMBL" id="QQWO01000015">
    <property type="protein sequence ID" value="RSV00655.1"/>
    <property type="molecule type" value="Genomic_DNA"/>
</dbReference>
<keyword evidence="4" id="KW-1185">Reference proteome</keyword>
<reference evidence="2" key="1">
    <citation type="submission" date="2016-12" db="EMBL/GenBank/DDBJ databases">
        <title>Whole genome sequencing of Sphingomonas koreensis.</title>
        <authorList>
            <person name="Conlan S."/>
            <person name="Thomas P.J."/>
            <person name="Mullikin J."/>
            <person name="Palmore T.N."/>
            <person name="Frank K.M."/>
            <person name="Segre J.A."/>
        </authorList>
    </citation>
    <scope>NUCLEOTIDE SEQUENCE</scope>
    <source>
        <strain evidence="2">ABOJV</strain>
    </source>
</reference>
<evidence type="ECO:0000313" key="2">
    <source>
        <dbReference type="EMBL" id="APR51162.1"/>
    </source>
</evidence>
<dbReference type="Proteomes" id="UP000286681">
    <property type="component" value="Unassembled WGS sequence"/>
</dbReference>
<dbReference type="InterPro" id="IPR032708">
    <property type="entry name" value="McjB_C"/>
</dbReference>
<sequence length="219" mass="24381">MRYGLKPHVHLADVDGDLVLMDTDRNQYFCIARDAAVAIQGELAGGNRFRGDAPLLDELEAAGLYGTLDRVTPCRPVPHLADSDILGDPAERLSAAEALALTWAAGRAWHRLRIRRPSSWLELTRRRNLRIGDLEANVSRVHALARHAYLARALFPGAARCLPNSLLLLELLALNGLGARWVFGVRTFPFEAHCWVEHDGVILNDTLDHVRWYTPIAEA</sequence>
<dbReference type="AlphaFoldDB" id="A0A1L6J5D6"/>
<feature type="domain" description="Microcin J25-processing protein McjB C-terminal" evidence="1">
    <location>
        <begin position="115"/>
        <end position="217"/>
    </location>
</feature>
<evidence type="ECO:0000259" key="1">
    <source>
        <dbReference type="Pfam" id="PF13471"/>
    </source>
</evidence>
<reference evidence="4" key="2">
    <citation type="submission" date="2016-12" db="EMBL/GenBank/DDBJ databases">
        <title>Whole genome sequencing of Sphingomonas sp. ABOJV.</title>
        <authorList>
            <person name="Conlan S."/>
            <person name="Thomas P.J."/>
            <person name="Mullikin J."/>
            <person name="Palmore T.N."/>
            <person name="Frank K.M."/>
            <person name="Segre J.A."/>
        </authorList>
    </citation>
    <scope>NUCLEOTIDE SEQUENCE [LARGE SCALE GENOMIC DNA]</scope>
    <source>
        <strain evidence="4">ABOJV</strain>
    </source>
</reference>
<dbReference type="OrthoDB" id="119963at2"/>
<dbReference type="Pfam" id="PF13471">
    <property type="entry name" value="Transglut_core3"/>
    <property type="match status" value="1"/>
</dbReference>
<dbReference type="Proteomes" id="UP000185161">
    <property type="component" value="Chromosome"/>
</dbReference>
<reference evidence="3 5" key="3">
    <citation type="submission" date="2018-07" db="EMBL/GenBank/DDBJ databases">
        <title>Genomic and Epidemiologic Investigation of an Indolent Hospital Outbreak.</title>
        <authorList>
            <person name="Johnson R.C."/>
            <person name="Deming C."/>
            <person name="Conlan S."/>
            <person name="Zellmer C.J."/>
            <person name="Michelin A.V."/>
            <person name="Lee-Lin S."/>
            <person name="Thomas P.J."/>
            <person name="Park M."/>
            <person name="Weingarten R.A."/>
            <person name="Less J."/>
            <person name="Dekker J.P."/>
            <person name="Frank K.M."/>
            <person name="Musser K.A."/>
            <person name="Mcquiston J.R."/>
            <person name="Henderson D.K."/>
            <person name="Lau A.F."/>
            <person name="Palmore T.N."/>
            <person name="Segre J.A."/>
        </authorList>
    </citation>
    <scope>NUCLEOTIDE SEQUENCE [LARGE SCALE GENOMIC DNA]</scope>
    <source>
        <strain evidence="3 5">SK-NIH.Env10_0317</strain>
    </source>
</reference>
<accession>A0A1L6J5D6</accession>
<evidence type="ECO:0000313" key="3">
    <source>
        <dbReference type="EMBL" id="RSV00655.1"/>
    </source>
</evidence>